<keyword evidence="2" id="KW-1185">Reference proteome</keyword>
<protein>
    <submittedName>
        <fullName evidence="1">Uncharacterized protein</fullName>
    </submittedName>
</protein>
<sequence length="54" mass="6387">MQFQNINKIYTNHKKMQNFGKFNSKSGIRAICAKLQSASIYVRVKLNRKFHEIL</sequence>
<evidence type="ECO:0000313" key="2">
    <source>
        <dbReference type="Proteomes" id="UP001497382"/>
    </source>
</evidence>
<comment type="caution">
    <text evidence="1">The sequence shown here is derived from an EMBL/GenBank/DDBJ whole genome shotgun (WGS) entry which is preliminary data.</text>
</comment>
<name>A0AAV1Z9D7_9ARAC</name>
<dbReference type="Proteomes" id="UP001497382">
    <property type="component" value="Unassembled WGS sequence"/>
</dbReference>
<feature type="non-terminal residue" evidence="1">
    <location>
        <position position="54"/>
    </location>
</feature>
<reference evidence="1 2" key="1">
    <citation type="submission" date="2024-04" db="EMBL/GenBank/DDBJ databases">
        <authorList>
            <person name="Rising A."/>
            <person name="Reimegard J."/>
            <person name="Sonavane S."/>
            <person name="Akerstrom W."/>
            <person name="Nylinder S."/>
            <person name="Hedman E."/>
            <person name="Kallberg Y."/>
        </authorList>
    </citation>
    <scope>NUCLEOTIDE SEQUENCE [LARGE SCALE GENOMIC DNA]</scope>
</reference>
<accession>A0AAV1Z9D7</accession>
<dbReference type="AlphaFoldDB" id="A0AAV1Z9D7"/>
<evidence type="ECO:0000313" key="1">
    <source>
        <dbReference type="EMBL" id="CAL1268059.1"/>
    </source>
</evidence>
<gene>
    <name evidence="1" type="ORF">LARSCL_LOCUS3970</name>
</gene>
<proteinExistence type="predicted"/>
<organism evidence="1 2">
    <name type="scientific">Larinioides sclopetarius</name>
    <dbReference type="NCBI Taxonomy" id="280406"/>
    <lineage>
        <taxon>Eukaryota</taxon>
        <taxon>Metazoa</taxon>
        <taxon>Ecdysozoa</taxon>
        <taxon>Arthropoda</taxon>
        <taxon>Chelicerata</taxon>
        <taxon>Arachnida</taxon>
        <taxon>Araneae</taxon>
        <taxon>Araneomorphae</taxon>
        <taxon>Entelegynae</taxon>
        <taxon>Araneoidea</taxon>
        <taxon>Araneidae</taxon>
        <taxon>Larinioides</taxon>
    </lineage>
</organism>
<dbReference type="EMBL" id="CAXIEN010000031">
    <property type="protein sequence ID" value="CAL1268059.1"/>
    <property type="molecule type" value="Genomic_DNA"/>
</dbReference>